<evidence type="ECO:0000259" key="8">
    <source>
        <dbReference type="PROSITE" id="PS50928"/>
    </source>
</evidence>
<dbReference type="PANTHER" id="PTHR43744">
    <property type="entry name" value="ABC TRANSPORTER PERMEASE PROTEIN MG189-RELATED-RELATED"/>
    <property type="match status" value="1"/>
</dbReference>
<feature type="transmembrane region" description="Helical" evidence="7">
    <location>
        <begin position="182"/>
        <end position="204"/>
    </location>
</feature>
<feature type="transmembrane region" description="Helical" evidence="7">
    <location>
        <begin position="143"/>
        <end position="161"/>
    </location>
</feature>
<protein>
    <submittedName>
        <fullName evidence="9">ABC transporter permease subunit</fullName>
    </submittedName>
</protein>
<keyword evidence="10" id="KW-1185">Reference proteome</keyword>
<keyword evidence="5 7" id="KW-1133">Transmembrane helix</keyword>
<dbReference type="GO" id="GO:0055085">
    <property type="term" value="P:transmembrane transport"/>
    <property type="evidence" value="ECO:0007669"/>
    <property type="project" value="InterPro"/>
</dbReference>
<evidence type="ECO:0000256" key="4">
    <source>
        <dbReference type="ARBA" id="ARBA00022692"/>
    </source>
</evidence>
<evidence type="ECO:0000313" key="10">
    <source>
        <dbReference type="Proteomes" id="UP000641588"/>
    </source>
</evidence>
<dbReference type="GO" id="GO:0005886">
    <property type="term" value="C:plasma membrane"/>
    <property type="evidence" value="ECO:0007669"/>
    <property type="project" value="UniProtKB-SubCell"/>
</dbReference>
<keyword evidence="6 7" id="KW-0472">Membrane</keyword>
<proteinExistence type="inferred from homology"/>
<evidence type="ECO:0000256" key="1">
    <source>
        <dbReference type="ARBA" id="ARBA00004651"/>
    </source>
</evidence>
<keyword evidence="3" id="KW-1003">Cell membrane</keyword>
<feature type="transmembrane region" description="Helical" evidence="7">
    <location>
        <begin position="256"/>
        <end position="276"/>
    </location>
</feature>
<comment type="caution">
    <text evidence="9">The sequence shown here is derived from an EMBL/GenBank/DDBJ whole genome shotgun (WGS) entry which is preliminary data.</text>
</comment>
<feature type="transmembrane region" description="Helical" evidence="7">
    <location>
        <begin position="74"/>
        <end position="99"/>
    </location>
</feature>
<dbReference type="RefSeq" id="WP_171650962.1">
    <property type="nucleotide sequence ID" value="NZ_WHOD01000022.1"/>
</dbReference>
<sequence>MLYKSFGSKVFDYVNYAALLLVALCTIVPFLYILSVSFATSQEVLTKKFILFPETFTLDAYLYIFSTGTVARSMLVTIFITVVGTLINLLLTCLTAYPLARKELMGRRTMLLMVTFTLLFSGGMIPTFLVVKSMGLLDSVWSLILPTAISAFILIIIKNFFQQLPDGLEEAAKIDGCSDIRILFNIVLPLSLPAIATFSLFYAVGHWNAFFNAVLYINDHTKWPIQVWMRQIVILAQAGVGDSSAMAGEAVPQSQTIKMAIIVVSTLPIVLVYPFLQKHFAQGALMGSVKG</sequence>
<evidence type="ECO:0000256" key="6">
    <source>
        <dbReference type="ARBA" id="ARBA00023136"/>
    </source>
</evidence>
<dbReference type="AlphaFoldDB" id="A0A972GRA9"/>
<evidence type="ECO:0000256" key="2">
    <source>
        <dbReference type="ARBA" id="ARBA00022448"/>
    </source>
</evidence>
<feature type="transmembrane region" description="Helical" evidence="7">
    <location>
        <begin position="111"/>
        <end position="131"/>
    </location>
</feature>
<dbReference type="Gene3D" id="1.10.3720.10">
    <property type="entry name" value="MetI-like"/>
    <property type="match status" value="1"/>
</dbReference>
<dbReference type="PROSITE" id="PS50928">
    <property type="entry name" value="ABC_TM1"/>
    <property type="match status" value="1"/>
</dbReference>
<dbReference type="Proteomes" id="UP000641588">
    <property type="component" value="Unassembled WGS sequence"/>
</dbReference>
<keyword evidence="2 7" id="KW-0813">Transport</keyword>
<dbReference type="Pfam" id="PF00528">
    <property type="entry name" value="BPD_transp_1"/>
    <property type="match status" value="1"/>
</dbReference>
<dbReference type="EMBL" id="WHOD01000022">
    <property type="protein sequence ID" value="NOU92763.1"/>
    <property type="molecule type" value="Genomic_DNA"/>
</dbReference>
<organism evidence="9 10">
    <name type="scientific">Paenibacillus foliorum</name>
    <dbReference type="NCBI Taxonomy" id="2654974"/>
    <lineage>
        <taxon>Bacteria</taxon>
        <taxon>Bacillati</taxon>
        <taxon>Bacillota</taxon>
        <taxon>Bacilli</taxon>
        <taxon>Bacillales</taxon>
        <taxon>Paenibacillaceae</taxon>
        <taxon>Paenibacillus</taxon>
    </lineage>
</organism>
<feature type="transmembrane region" description="Helical" evidence="7">
    <location>
        <begin position="13"/>
        <end position="37"/>
    </location>
</feature>
<evidence type="ECO:0000256" key="3">
    <source>
        <dbReference type="ARBA" id="ARBA00022475"/>
    </source>
</evidence>
<reference evidence="9" key="1">
    <citation type="submission" date="2019-10" db="EMBL/GenBank/DDBJ databases">
        <title>Description of Paenibacillus glebae sp. nov.</title>
        <authorList>
            <person name="Carlier A."/>
            <person name="Qi S."/>
        </authorList>
    </citation>
    <scope>NUCLEOTIDE SEQUENCE</scope>
    <source>
        <strain evidence="9">LMG 31456</strain>
    </source>
</reference>
<dbReference type="PANTHER" id="PTHR43744:SF9">
    <property type="entry name" value="POLYGALACTURONAN_RHAMNOGALACTURONAN TRANSPORT SYSTEM PERMEASE PROTEIN YTCP"/>
    <property type="match status" value="1"/>
</dbReference>
<dbReference type="InterPro" id="IPR035906">
    <property type="entry name" value="MetI-like_sf"/>
</dbReference>
<accession>A0A972GRA9</accession>
<evidence type="ECO:0000256" key="5">
    <source>
        <dbReference type="ARBA" id="ARBA00022989"/>
    </source>
</evidence>
<dbReference type="CDD" id="cd06261">
    <property type="entry name" value="TM_PBP2"/>
    <property type="match status" value="1"/>
</dbReference>
<dbReference type="InterPro" id="IPR000515">
    <property type="entry name" value="MetI-like"/>
</dbReference>
<evidence type="ECO:0000313" key="9">
    <source>
        <dbReference type="EMBL" id="NOU92763.1"/>
    </source>
</evidence>
<comment type="subcellular location">
    <subcellularLocation>
        <location evidence="1 7">Cell membrane</location>
        <topology evidence="1 7">Multi-pass membrane protein</topology>
    </subcellularLocation>
</comment>
<feature type="transmembrane region" description="Helical" evidence="7">
    <location>
        <begin position="49"/>
        <end position="68"/>
    </location>
</feature>
<comment type="similarity">
    <text evidence="7">Belongs to the binding-protein-dependent transport system permease family.</text>
</comment>
<dbReference type="SUPFAM" id="SSF161098">
    <property type="entry name" value="MetI-like"/>
    <property type="match status" value="1"/>
</dbReference>
<evidence type="ECO:0000256" key="7">
    <source>
        <dbReference type="RuleBase" id="RU363032"/>
    </source>
</evidence>
<feature type="domain" description="ABC transmembrane type-1" evidence="8">
    <location>
        <begin position="74"/>
        <end position="272"/>
    </location>
</feature>
<gene>
    <name evidence="9" type="ORF">GC093_05900</name>
</gene>
<keyword evidence="4 7" id="KW-0812">Transmembrane</keyword>
<name>A0A972GRA9_9BACL</name>